<protein>
    <submittedName>
        <fullName evidence="5">Uncharacterized protein LOC107227980 isoform X1</fullName>
    </submittedName>
</protein>
<evidence type="ECO:0000313" key="4">
    <source>
        <dbReference type="Proteomes" id="UP000829291"/>
    </source>
</evidence>
<sequence>MYSTCHPAFCDIEKLGCTNALQITIAFQTYIELCEVKRFWDVQYKYNKSLDLIYLEACATKSSPLQKYIPWPAVNAISLNHIEQMQKELKSERLTLVFVEGDSTSIYYCVSAGLVKPASPEQSKEYKKRQEKKIELESEIRKNASNLYELATSVESKESQSNPELSAGD</sequence>
<comment type="similarity">
    <text evidence="1">Belongs to the SEN15 family.</text>
</comment>
<dbReference type="GO" id="GO:0003676">
    <property type="term" value="F:nucleic acid binding"/>
    <property type="evidence" value="ECO:0007669"/>
    <property type="project" value="InterPro"/>
</dbReference>
<dbReference type="Pfam" id="PF09631">
    <property type="entry name" value="Sen15"/>
    <property type="match status" value="1"/>
</dbReference>
<dbReference type="Gene3D" id="3.40.1350.10">
    <property type="match status" value="1"/>
</dbReference>
<dbReference type="InterPro" id="IPR018593">
    <property type="entry name" value="tRNA-endonuc_su_Sen15"/>
</dbReference>
<dbReference type="InParanoid" id="A0A6J0CFJ9"/>
<dbReference type="KEGG" id="nlo:107227980"/>
<gene>
    <name evidence="5" type="primary">LOC107227980</name>
</gene>
<dbReference type="InterPro" id="IPR011856">
    <property type="entry name" value="tRNA_endonuc-like_dom_sf"/>
</dbReference>
<reference evidence="5" key="1">
    <citation type="submission" date="2025-08" db="UniProtKB">
        <authorList>
            <consortium name="RefSeq"/>
        </authorList>
    </citation>
    <scope>IDENTIFICATION</scope>
    <source>
        <tissue evidence="5">Thorax and Abdomen</tissue>
    </source>
</reference>
<evidence type="ECO:0000256" key="2">
    <source>
        <dbReference type="ARBA" id="ARBA00022694"/>
    </source>
</evidence>
<accession>A0A6J0CFJ9</accession>
<dbReference type="GeneID" id="107227980"/>
<dbReference type="PANTHER" id="PTHR28582:SF1">
    <property type="entry name" value="TRNA-SPLICING ENDONUCLEASE SUBUNIT SEN15"/>
    <property type="match status" value="1"/>
</dbReference>
<dbReference type="OrthoDB" id="10002170at2759"/>
<dbReference type="GO" id="GO:0005634">
    <property type="term" value="C:nucleus"/>
    <property type="evidence" value="ECO:0007669"/>
    <property type="project" value="UniProtKB-ARBA"/>
</dbReference>
<name>A0A6J0CFJ9_NEOLC</name>
<proteinExistence type="inferred from homology"/>
<evidence type="ECO:0000259" key="3">
    <source>
        <dbReference type="Pfam" id="PF09631"/>
    </source>
</evidence>
<dbReference type="SUPFAM" id="SSF53032">
    <property type="entry name" value="tRNA-intron endonuclease catalytic domain-like"/>
    <property type="match status" value="1"/>
</dbReference>
<dbReference type="PANTHER" id="PTHR28582">
    <property type="entry name" value="TRNA-SPLICING ENDONUCLEASE SUBUNIT SEN15"/>
    <property type="match status" value="1"/>
</dbReference>
<evidence type="ECO:0000256" key="1">
    <source>
        <dbReference type="ARBA" id="ARBA00006091"/>
    </source>
</evidence>
<dbReference type="AlphaFoldDB" id="A0A6J0CFJ9"/>
<dbReference type="RefSeq" id="XP_015524799.2">
    <property type="nucleotide sequence ID" value="XM_015669313.2"/>
</dbReference>
<evidence type="ECO:0000313" key="5">
    <source>
        <dbReference type="RefSeq" id="XP_015524799.2"/>
    </source>
</evidence>
<dbReference type="InterPro" id="IPR036167">
    <property type="entry name" value="tRNA_intron_Endo_cat-like_sf"/>
</dbReference>
<keyword evidence="2" id="KW-0819">tRNA processing</keyword>
<dbReference type="GO" id="GO:0006388">
    <property type="term" value="P:tRNA splicing, via endonucleolytic cleavage and ligation"/>
    <property type="evidence" value="ECO:0007669"/>
    <property type="project" value="InterPro"/>
</dbReference>
<feature type="domain" description="tRNA-splicing endonuclease subunit Sen15" evidence="3">
    <location>
        <begin position="28"/>
        <end position="118"/>
    </location>
</feature>
<dbReference type="Proteomes" id="UP000829291">
    <property type="component" value="Chromosome 2"/>
</dbReference>
<organism evidence="5">
    <name type="scientific">Neodiprion lecontei</name>
    <name type="common">Redheaded pine sawfly</name>
    <dbReference type="NCBI Taxonomy" id="441921"/>
    <lineage>
        <taxon>Eukaryota</taxon>
        <taxon>Metazoa</taxon>
        <taxon>Ecdysozoa</taxon>
        <taxon>Arthropoda</taxon>
        <taxon>Hexapoda</taxon>
        <taxon>Insecta</taxon>
        <taxon>Pterygota</taxon>
        <taxon>Neoptera</taxon>
        <taxon>Endopterygota</taxon>
        <taxon>Hymenoptera</taxon>
        <taxon>Tenthredinoidea</taxon>
        <taxon>Diprionidae</taxon>
        <taxon>Diprioninae</taxon>
        <taxon>Neodiprion</taxon>
    </lineage>
</organism>
<keyword evidence="4" id="KW-1185">Reference proteome</keyword>